<comment type="caution">
    <text evidence="5">The sequence shown here is derived from an EMBL/GenBank/DDBJ whole genome shotgun (WGS) entry which is preliminary data.</text>
</comment>
<dbReference type="PATRIC" id="fig|1160705.3.peg.7267"/>
<sequence length="136" mass="14451">MVGPVRIDLPGIDPDRAWDDEGDCWCAVSGVRVARIDPAAGKVLEESFRVWSGTGMQHPEAPHLYRVGDWWYLLLAEGGTALGHSSPSPAPAPHAAPANRHPATRSRPTAAPVSPFSAPATPTWSRRPTAPGGCSR</sequence>
<evidence type="ECO:0000313" key="5">
    <source>
        <dbReference type="EMBL" id="ELS51688.1"/>
    </source>
</evidence>
<dbReference type="Gene3D" id="2.115.10.20">
    <property type="entry name" value="Glycosyl hydrolase domain, family 43"/>
    <property type="match status" value="1"/>
</dbReference>
<dbReference type="SUPFAM" id="SSF75005">
    <property type="entry name" value="Arabinanase/levansucrase/invertase"/>
    <property type="match status" value="1"/>
</dbReference>
<dbReference type="AlphaFoldDB" id="L8P6E1"/>
<dbReference type="InterPro" id="IPR006710">
    <property type="entry name" value="Glyco_hydro_43"/>
</dbReference>
<dbReference type="InterPro" id="IPR051795">
    <property type="entry name" value="Glycosyl_Hydrlase_43"/>
</dbReference>
<dbReference type="Proteomes" id="UP000011205">
    <property type="component" value="Unassembled WGS sequence"/>
</dbReference>
<evidence type="ECO:0000256" key="3">
    <source>
        <dbReference type="ARBA" id="ARBA00023295"/>
    </source>
</evidence>
<organism evidence="5 6">
    <name type="scientific">Streptomyces viridochromogenes Tue57</name>
    <dbReference type="NCBI Taxonomy" id="1160705"/>
    <lineage>
        <taxon>Bacteria</taxon>
        <taxon>Bacillati</taxon>
        <taxon>Actinomycetota</taxon>
        <taxon>Actinomycetes</taxon>
        <taxon>Kitasatosporales</taxon>
        <taxon>Streptomycetaceae</taxon>
        <taxon>Streptomyces</taxon>
    </lineage>
</organism>
<comment type="similarity">
    <text evidence="1">Belongs to the glycosyl hydrolase 43 family.</text>
</comment>
<dbReference type="GO" id="GO:0005975">
    <property type="term" value="P:carbohydrate metabolic process"/>
    <property type="evidence" value="ECO:0007669"/>
    <property type="project" value="InterPro"/>
</dbReference>
<reference evidence="5 6" key="1">
    <citation type="journal article" date="2013" name="Genome Announc.">
        <title>Draft Genome Sequence of Streptomyces viridochromogenes Strain Tu57, Producer of Avilamycin.</title>
        <authorList>
            <person name="Gruning B.A."/>
            <person name="Erxleben A."/>
            <person name="Hahnlein A."/>
            <person name="Gunther S."/>
        </authorList>
    </citation>
    <scope>NUCLEOTIDE SEQUENCE [LARGE SCALE GENOMIC DNA]</scope>
    <source>
        <strain evidence="5 6">Tue57</strain>
    </source>
</reference>
<dbReference type="GO" id="GO:0004553">
    <property type="term" value="F:hydrolase activity, hydrolyzing O-glycosyl compounds"/>
    <property type="evidence" value="ECO:0007669"/>
    <property type="project" value="InterPro"/>
</dbReference>
<accession>L8P6E1</accession>
<keyword evidence="3" id="KW-0326">Glycosidase</keyword>
<keyword evidence="2" id="KW-0378">Hydrolase</keyword>
<dbReference type="InterPro" id="IPR023296">
    <property type="entry name" value="Glyco_hydro_beta-prop_sf"/>
</dbReference>
<evidence type="ECO:0000256" key="2">
    <source>
        <dbReference type="ARBA" id="ARBA00022801"/>
    </source>
</evidence>
<evidence type="ECO:0000313" key="6">
    <source>
        <dbReference type="Proteomes" id="UP000011205"/>
    </source>
</evidence>
<name>L8P6E1_STRVR</name>
<dbReference type="EMBL" id="AMLP01000227">
    <property type="protein sequence ID" value="ELS51688.1"/>
    <property type="molecule type" value="Genomic_DNA"/>
</dbReference>
<evidence type="ECO:0000256" key="4">
    <source>
        <dbReference type="SAM" id="MobiDB-lite"/>
    </source>
</evidence>
<evidence type="ECO:0000256" key="1">
    <source>
        <dbReference type="ARBA" id="ARBA00009865"/>
    </source>
</evidence>
<protein>
    <submittedName>
        <fullName evidence="5">Uncharacterized protein</fullName>
    </submittedName>
</protein>
<gene>
    <name evidence="5" type="ORF">STVIR_7358</name>
</gene>
<dbReference type="PANTHER" id="PTHR42812">
    <property type="entry name" value="BETA-XYLOSIDASE"/>
    <property type="match status" value="1"/>
</dbReference>
<proteinExistence type="inferred from homology"/>
<feature type="region of interest" description="Disordered" evidence="4">
    <location>
        <begin position="82"/>
        <end position="136"/>
    </location>
</feature>
<dbReference type="Pfam" id="PF04616">
    <property type="entry name" value="Glyco_hydro_43"/>
    <property type="match status" value="1"/>
</dbReference>
<dbReference type="PANTHER" id="PTHR42812:SF12">
    <property type="entry name" value="BETA-XYLOSIDASE-RELATED"/>
    <property type="match status" value="1"/>
</dbReference>